<name>A0AAV9EJR3_ACOCL</name>
<accession>A0AAV9EJR3</accession>
<dbReference type="AlphaFoldDB" id="A0AAV9EJR3"/>
<reference evidence="1" key="1">
    <citation type="journal article" date="2023" name="Nat. Commun.">
        <title>Diploid and tetraploid genomes of Acorus and the evolution of monocots.</title>
        <authorList>
            <person name="Ma L."/>
            <person name="Liu K.W."/>
            <person name="Li Z."/>
            <person name="Hsiao Y.Y."/>
            <person name="Qi Y."/>
            <person name="Fu T."/>
            <person name="Tang G.D."/>
            <person name="Zhang D."/>
            <person name="Sun W.H."/>
            <person name="Liu D.K."/>
            <person name="Li Y."/>
            <person name="Chen G.Z."/>
            <person name="Liu X.D."/>
            <person name="Liao X.Y."/>
            <person name="Jiang Y.T."/>
            <person name="Yu X."/>
            <person name="Hao Y."/>
            <person name="Huang J."/>
            <person name="Zhao X.W."/>
            <person name="Ke S."/>
            <person name="Chen Y.Y."/>
            <person name="Wu W.L."/>
            <person name="Hsu J.L."/>
            <person name="Lin Y.F."/>
            <person name="Huang M.D."/>
            <person name="Li C.Y."/>
            <person name="Huang L."/>
            <person name="Wang Z.W."/>
            <person name="Zhao X."/>
            <person name="Zhong W.Y."/>
            <person name="Peng D.H."/>
            <person name="Ahmad S."/>
            <person name="Lan S."/>
            <person name="Zhang J.S."/>
            <person name="Tsai W.C."/>
            <person name="Van de Peer Y."/>
            <person name="Liu Z.J."/>
        </authorList>
    </citation>
    <scope>NUCLEOTIDE SEQUENCE</scope>
    <source>
        <strain evidence="1">CP</strain>
    </source>
</reference>
<proteinExistence type="predicted"/>
<reference evidence="1" key="2">
    <citation type="submission" date="2023-06" db="EMBL/GenBank/DDBJ databases">
        <authorList>
            <person name="Ma L."/>
            <person name="Liu K.-W."/>
            <person name="Li Z."/>
            <person name="Hsiao Y.-Y."/>
            <person name="Qi Y."/>
            <person name="Fu T."/>
            <person name="Tang G."/>
            <person name="Zhang D."/>
            <person name="Sun W.-H."/>
            <person name="Liu D.-K."/>
            <person name="Li Y."/>
            <person name="Chen G.-Z."/>
            <person name="Liu X.-D."/>
            <person name="Liao X.-Y."/>
            <person name="Jiang Y.-T."/>
            <person name="Yu X."/>
            <person name="Hao Y."/>
            <person name="Huang J."/>
            <person name="Zhao X.-W."/>
            <person name="Ke S."/>
            <person name="Chen Y.-Y."/>
            <person name="Wu W.-L."/>
            <person name="Hsu J.-L."/>
            <person name="Lin Y.-F."/>
            <person name="Huang M.-D."/>
            <person name="Li C.-Y."/>
            <person name="Huang L."/>
            <person name="Wang Z.-W."/>
            <person name="Zhao X."/>
            <person name="Zhong W.-Y."/>
            <person name="Peng D.-H."/>
            <person name="Ahmad S."/>
            <person name="Lan S."/>
            <person name="Zhang J.-S."/>
            <person name="Tsai W.-C."/>
            <person name="Van De Peer Y."/>
            <person name="Liu Z.-J."/>
        </authorList>
    </citation>
    <scope>NUCLEOTIDE SEQUENCE</scope>
    <source>
        <strain evidence="1">CP</strain>
        <tissue evidence="1">Leaves</tissue>
    </source>
</reference>
<sequence length="65" mass="7219">MVESKDLLPRSLSLWRGSFSLMVSRSRWFLPDSQVVATNLKIKNSLEDQDLCVASLSQHGGDVGL</sequence>
<dbReference type="Proteomes" id="UP001180020">
    <property type="component" value="Unassembled WGS sequence"/>
</dbReference>
<gene>
    <name evidence="1" type="ORF">QJS10_CPA07g00875</name>
</gene>
<evidence type="ECO:0000313" key="2">
    <source>
        <dbReference type="Proteomes" id="UP001180020"/>
    </source>
</evidence>
<evidence type="ECO:0000313" key="1">
    <source>
        <dbReference type="EMBL" id="KAK1312337.1"/>
    </source>
</evidence>
<dbReference type="EMBL" id="JAUJYO010000007">
    <property type="protein sequence ID" value="KAK1312337.1"/>
    <property type="molecule type" value="Genomic_DNA"/>
</dbReference>
<protein>
    <submittedName>
        <fullName evidence="1">Uncharacterized protein</fullName>
    </submittedName>
</protein>
<comment type="caution">
    <text evidence="1">The sequence shown here is derived from an EMBL/GenBank/DDBJ whole genome shotgun (WGS) entry which is preliminary data.</text>
</comment>
<keyword evidence="2" id="KW-1185">Reference proteome</keyword>
<organism evidence="1 2">
    <name type="scientific">Acorus calamus</name>
    <name type="common">Sweet flag</name>
    <dbReference type="NCBI Taxonomy" id="4465"/>
    <lineage>
        <taxon>Eukaryota</taxon>
        <taxon>Viridiplantae</taxon>
        <taxon>Streptophyta</taxon>
        <taxon>Embryophyta</taxon>
        <taxon>Tracheophyta</taxon>
        <taxon>Spermatophyta</taxon>
        <taxon>Magnoliopsida</taxon>
        <taxon>Liliopsida</taxon>
        <taxon>Acoraceae</taxon>
        <taxon>Acorus</taxon>
    </lineage>
</organism>